<dbReference type="Proteomes" id="UP000799424">
    <property type="component" value="Unassembled WGS sequence"/>
</dbReference>
<evidence type="ECO:0000313" key="2">
    <source>
        <dbReference type="EMBL" id="KAF2829088.1"/>
    </source>
</evidence>
<sequence>MQNGVASSSPVRIQPAPEPDAMDVDARVEDSDKEVEDAAAMQLEMEMRGPPRQVATASPEVRRSTGGFTSVNGAGR</sequence>
<gene>
    <name evidence="2" type="ORF">CC86DRAFT_368182</name>
</gene>
<feature type="compositionally biased region" description="Polar residues" evidence="1">
    <location>
        <begin position="1"/>
        <end position="11"/>
    </location>
</feature>
<protein>
    <submittedName>
        <fullName evidence="2">Uncharacterized protein</fullName>
    </submittedName>
</protein>
<evidence type="ECO:0000256" key="1">
    <source>
        <dbReference type="SAM" id="MobiDB-lite"/>
    </source>
</evidence>
<keyword evidence="3" id="KW-1185">Reference proteome</keyword>
<dbReference type="EMBL" id="MU006221">
    <property type="protein sequence ID" value="KAF2829088.1"/>
    <property type="molecule type" value="Genomic_DNA"/>
</dbReference>
<name>A0A6A7A8M4_9PLEO</name>
<feature type="region of interest" description="Disordered" evidence="1">
    <location>
        <begin position="43"/>
        <end position="76"/>
    </location>
</feature>
<evidence type="ECO:0000313" key="3">
    <source>
        <dbReference type="Proteomes" id="UP000799424"/>
    </source>
</evidence>
<reference evidence="2" key="1">
    <citation type="journal article" date="2020" name="Stud. Mycol.">
        <title>101 Dothideomycetes genomes: a test case for predicting lifestyles and emergence of pathogens.</title>
        <authorList>
            <person name="Haridas S."/>
            <person name="Albert R."/>
            <person name="Binder M."/>
            <person name="Bloem J."/>
            <person name="Labutti K."/>
            <person name="Salamov A."/>
            <person name="Andreopoulos B."/>
            <person name="Baker S."/>
            <person name="Barry K."/>
            <person name="Bills G."/>
            <person name="Bluhm B."/>
            <person name="Cannon C."/>
            <person name="Castanera R."/>
            <person name="Culley D."/>
            <person name="Daum C."/>
            <person name="Ezra D."/>
            <person name="Gonzalez J."/>
            <person name="Henrissat B."/>
            <person name="Kuo A."/>
            <person name="Liang C."/>
            <person name="Lipzen A."/>
            <person name="Lutzoni F."/>
            <person name="Magnuson J."/>
            <person name="Mondo S."/>
            <person name="Nolan M."/>
            <person name="Ohm R."/>
            <person name="Pangilinan J."/>
            <person name="Park H.-J."/>
            <person name="Ramirez L."/>
            <person name="Alfaro M."/>
            <person name="Sun H."/>
            <person name="Tritt A."/>
            <person name="Yoshinaga Y."/>
            <person name="Zwiers L.-H."/>
            <person name="Turgeon B."/>
            <person name="Goodwin S."/>
            <person name="Spatafora J."/>
            <person name="Crous P."/>
            <person name="Grigoriev I."/>
        </authorList>
    </citation>
    <scope>NUCLEOTIDE SEQUENCE</scope>
    <source>
        <strain evidence="2">CBS 113818</strain>
    </source>
</reference>
<feature type="region of interest" description="Disordered" evidence="1">
    <location>
        <begin position="1"/>
        <end position="24"/>
    </location>
</feature>
<proteinExistence type="predicted"/>
<dbReference type="AlphaFoldDB" id="A0A6A7A8M4"/>
<accession>A0A6A7A8M4</accession>
<organism evidence="2 3">
    <name type="scientific">Ophiobolus disseminans</name>
    <dbReference type="NCBI Taxonomy" id="1469910"/>
    <lineage>
        <taxon>Eukaryota</taxon>
        <taxon>Fungi</taxon>
        <taxon>Dikarya</taxon>
        <taxon>Ascomycota</taxon>
        <taxon>Pezizomycotina</taxon>
        <taxon>Dothideomycetes</taxon>
        <taxon>Pleosporomycetidae</taxon>
        <taxon>Pleosporales</taxon>
        <taxon>Pleosporineae</taxon>
        <taxon>Phaeosphaeriaceae</taxon>
        <taxon>Ophiobolus</taxon>
    </lineage>
</organism>
<feature type="compositionally biased region" description="Polar residues" evidence="1">
    <location>
        <begin position="66"/>
        <end position="76"/>
    </location>
</feature>